<keyword evidence="3 10" id="KW-0349">Heme</keyword>
<gene>
    <name evidence="12" type="ORF">P167DRAFT_481588</name>
</gene>
<evidence type="ECO:0000256" key="9">
    <source>
        <dbReference type="ARBA" id="ARBA00023239"/>
    </source>
</evidence>
<feature type="region of interest" description="Disordered" evidence="11">
    <location>
        <begin position="1"/>
        <end position="50"/>
    </location>
</feature>
<dbReference type="STRING" id="1392247.A0A3N4KZM2"/>
<evidence type="ECO:0000256" key="5">
    <source>
        <dbReference type="ARBA" id="ARBA00022792"/>
    </source>
</evidence>
<comment type="subcellular location">
    <subcellularLocation>
        <location evidence="1 10">Mitochondrion inner membrane</location>
    </subcellularLocation>
</comment>
<keyword evidence="5 10" id="KW-0999">Mitochondrion inner membrane</keyword>
<comment type="similarity">
    <text evidence="2 10">Belongs to the cytochrome c-type heme lyase family.</text>
</comment>
<keyword evidence="8 10" id="KW-0472">Membrane</keyword>
<evidence type="ECO:0000256" key="3">
    <source>
        <dbReference type="ARBA" id="ARBA00022617"/>
    </source>
</evidence>
<evidence type="ECO:0000256" key="10">
    <source>
        <dbReference type="RuleBase" id="RU363130"/>
    </source>
</evidence>
<comment type="catalytic activity">
    <reaction evidence="10">
        <text>holo-[cytochrome c] = apo-[cytochrome c] + heme b</text>
        <dbReference type="Rhea" id="RHEA:22648"/>
        <dbReference type="Rhea" id="RHEA-COMP:10725"/>
        <dbReference type="Rhea" id="RHEA-COMP:10726"/>
        <dbReference type="ChEBI" id="CHEBI:29950"/>
        <dbReference type="ChEBI" id="CHEBI:60344"/>
        <dbReference type="ChEBI" id="CHEBI:83739"/>
        <dbReference type="EC" id="4.4.1.17"/>
    </reaction>
</comment>
<dbReference type="AlphaFoldDB" id="A0A3N4KZM2"/>
<evidence type="ECO:0000256" key="6">
    <source>
        <dbReference type="ARBA" id="ARBA00023004"/>
    </source>
</evidence>
<keyword evidence="13" id="KW-1185">Reference proteome</keyword>
<organism evidence="12 13">
    <name type="scientific">Morchella conica CCBAS932</name>
    <dbReference type="NCBI Taxonomy" id="1392247"/>
    <lineage>
        <taxon>Eukaryota</taxon>
        <taxon>Fungi</taxon>
        <taxon>Dikarya</taxon>
        <taxon>Ascomycota</taxon>
        <taxon>Pezizomycotina</taxon>
        <taxon>Pezizomycetes</taxon>
        <taxon>Pezizales</taxon>
        <taxon>Morchellaceae</taxon>
        <taxon>Morchella</taxon>
    </lineage>
</organism>
<evidence type="ECO:0000256" key="8">
    <source>
        <dbReference type="ARBA" id="ARBA00023136"/>
    </source>
</evidence>
<evidence type="ECO:0000313" key="12">
    <source>
        <dbReference type="EMBL" id="RPB16007.1"/>
    </source>
</evidence>
<sequence length="197" mass="22539">MDQTLPPNHPPLPNTKAGLGTEREVSSIPRAGTEGSNSEHDPHTTKGANGRWIYPSEEMFFNAMKRKDWDPKAEDMRTIVPIHNAVNERAWKEIKEWEKGRGSEKCGGPKLVSFSGDSQKLTPKARMRVLFGYHAPFDRHDWTVDRCGKKIDYVIDFYSGKHDPKQPEAVSFYLDVRPKLSVEGVMMRAQKWFGSFF</sequence>
<dbReference type="PROSITE" id="PS00822">
    <property type="entry name" value="CYTO_HEME_LYASE_2"/>
    <property type="match status" value="1"/>
</dbReference>
<name>A0A3N4KZM2_9PEZI</name>
<keyword evidence="7 10" id="KW-0496">Mitochondrion</keyword>
<evidence type="ECO:0000256" key="7">
    <source>
        <dbReference type="ARBA" id="ARBA00023128"/>
    </source>
</evidence>
<dbReference type="PANTHER" id="PTHR12743:SF0">
    <property type="entry name" value="HOLOCYTOCHROME C-TYPE SYNTHASE"/>
    <property type="match status" value="1"/>
</dbReference>
<dbReference type="GO" id="GO:0004408">
    <property type="term" value="F:holocytochrome-c synthase activity"/>
    <property type="evidence" value="ECO:0007669"/>
    <property type="project" value="UniProtKB-EC"/>
</dbReference>
<evidence type="ECO:0000256" key="4">
    <source>
        <dbReference type="ARBA" id="ARBA00022723"/>
    </source>
</evidence>
<dbReference type="Proteomes" id="UP000277580">
    <property type="component" value="Unassembled WGS sequence"/>
</dbReference>
<protein>
    <recommendedName>
        <fullName evidence="10">Holocytochrome c-type synthase</fullName>
        <ecNumber evidence="10">4.4.1.17</ecNumber>
    </recommendedName>
</protein>
<dbReference type="GO" id="GO:0005743">
    <property type="term" value="C:mitochondrial inner membrane"/>
    <property type="evidence" value="ECO:0007669"/>
    <property type="project" value="UniProtKB-SubCell"/>
</dbReference>
<dbReference type="InParanoid" id="A0A3N4KZM2"/>
<evidence type="ECO:0000256" key="2">
    <source>
        <dbReference type="ARBA" id="ARBA00007255"/>
    </source>
</evidence>
<dbReference type="FunCoup" id="A0A3N4KZM2">
    <property type="interactions" value="43"/>
</dbReference>
<comment type="function">
    <text evidence="10">Lyase that catalyzes the covalent linking of the heme group to the cytochrome C apoprotein to produce the mature functional cytochrome.</text>
</comment>
<dbReference type="InterPro" id="IPR000511">
    <property type="entry name" value="Holocyt_c/c1_synthase"/>
</dbReference>
<keyword evidence="9 10" id="KW-0456">Lyase</keyword>
<accession>A0A3N4KZM2</accession>
<proteinExistence type="inferred from homology"/>
<dbReference type="GO" id="GO:0046872">
    <property type="term" value="F:metal ion binding"/>
    <property type="evidence" value="ECO:0007669"/>
    <property type="project" value="UniProtKB-KW"/>
</dbReference>
<evidence type="ECO:0000256" key="11">
    <source>
        <dbReference type="SAM" id="MobiDB-lite"/>
    </source>
</evidence>
<dbReference type="OrthoDB" id="4243at2759"/>
<evidence type="ECO:0000256" key="1">
    <source>
        <dbReference type="ARBA" id="ARBA00004273"/>
    </source>
</evidence>
<dbReference type="Pfam" id="PF01265">
    <property type="entry name" value="Cyto_heme_lyase"/>
    <property type="match status" value="1"/>
</dbReference>
<evidence type="ECO:0000313" key="13">
    <source>
        <dbReference type="Proteomes" id="UP000277580"/>
    </source>
</evidence>
<keyword evidence="6 10" id="KW-0408">Iron</keyword>
<keyword evidence="4 10" id="KW-0479">Metal-binding</keyword>
<dbReference type="PROSITE" id="PS00821">
    <property type="entry name" value="CYTO_HEME_LYASE_1"/>
    <property type="match status" value="1"/>
</dbReference>
<dbReference type="EMBL" id="ML119110">
    <property type="protein sequence ID" value="RPB16007.1"/>
    <property type="molecule type" value="Genomic_DNA"/>
</dbReference>
<dbReference type="PANTHER" id="PTHR12743">
    <property type="entry name" value="CYTOCHROME C1 HEME LYASE"/>
    <property type="match status" value="1"/>
</dbReference>
<dbReference type="EC" id="4.4.1.17" evidence="10"/>
<reference evidence="12 13" key="1">
    <citation type="journal article" date="2018" name="Nat. Ecol. Evol.">
        <title>Pezizomycetes genomes reveal the molecular basis of ectomycorrhizal truffle lifestyle.</title>
        <authorList>
            <person name="Murat C."/>
            <person name="Payen T."/>
            <person name="Noel B."/>
            <person name="Kuo A."/>
            <person name="Morin E."/>
            <person name="Chen J."/>
            <person name="Kohler A."/>
            <person name="Krizsan K."/>
            <person name="Balestrini R."/>
            <person name="Da Silva C."/>
            <person name="Montanini B."/>
            <person name="Hainaut M."/>
            <person name="Levati E."/>
            <person name="Barry K.W."/>
            <person name="Belfiori B."/>
            <person name="Cichocki N."/>
            <person name="Clum A."/>
            <person name="Dockter R.B."/>
            <person name="Fauchery L."/>
            <person name="Guy J."/>
            <person name="Iotti M."/>
            <person name="Le Tacon F."/>
            <person name="Lindquist E.A."/>
            <person name="Lipzen A."/>
            <person name="Malagnac F."/>
            <person name="Mello A."/>
            <person name="Molinier V."/>
            <person name="Miyauchi S."/>
            <person name="Poulain J."/>
            <person name="Riccioni C."/>
            <person name="Rubini A."/>
            <person name="Sitrit Y."/>
            <person name="Splivallo R."/>
            <person name="Traeger S."/>
            <person name="Wang M."/>
            <person name="Zifcakova L."/>
            <person name="Wipf D."/>
            <person name="Zambonelli A."/>
            <person name="Paolocci F."/>
            <person name="Nowrousian M."/>
            <person name="Ottonello S."/>
            <person name="Baldrian P."/>
            <person name="Spatafora J.W."/>
            <person name="Henrissat B."/>
            <person name="Nagy L.G."/>
            <person name="Aury J.M."/>
            <person name="Wincker P."/>
            <person name="Grigoriev I.V."/>
            <person name="Bonfante P."/>
            <person name="Martin F.M."/>
        </authorList>
    </citation>
    <scope>NUCLEOTIDE SEQUENCE [LARGE SCALE GENOMIC DNA]</scope>
    <source>
        <strain evidence="12 13">CCBAS932</strain>
    </source>
</reference>